<sequence>MLCCSPGPPADTGALHLSVGLLEPRAGTATTKLLWLAAAGVRHQQAAVVLQQVILQLGLALLIHVLLVEGDHSLGDGLADGVDLRDVATTLDAQADVQVLQALTPDDEHRLKGLVR</sequence>
<dbReference type="AlphaFoldDB" id="A0A7S3R7Z4"/>
<accession>A0A7S3R7Z4</accession>
<proteinExistence type="predicted"/>
<evidence type="ECO:0000313" key="1">
    <source>
        <dbReference type="EMBL" id="CAE0504768.1"/>
    </source>
</evidence>
<protein>
    <submittedName>
        <fullName evidence="1">Uncharacterized protein</fullName>
    </submittedName>
</protein>
<dbReference type="EMBL" id="HBIP01032579">
    <property type="protein sequence ID" value="CAE0504768.1"/>
    <property type="molecule type" value="Transcribed_RNA"/>
</dbReference>
<reference evidence="1" key="1">
    <citation type="submission" date="2021-01" db="EMBL/GenBank/DDBJ databases">
        <authorList>
            <person name="Corre E."/>
            <person name="Pelletier E."/>
            <person name="Niang G."/>
            <person name="Scheremetjew M."/>
            <person name="Finn R."/>
            <person name="Kale V."/>
            <person name="Holt S."/>
            <person name="Cochrane G."/>
            <person name="Meng A."/>
            <person name="Brown T."/>
            <person name="Cohen L."/>
        </authorList>
    </citation>
    <scope>NUCLEOTIDE SEQUENCE</scope>
    <source>
        <strain evidence="1">CCMP1320</strain>
    </source>
</reference>
<gene>
    <name evidence="1" type="ORF">DTER00134_LOCUS19841</name>
</gene>
<organism evidence="1">
    <name type="scientific">Dunaliella tertiolecta</name>
    <name type="common">Green alga</name>
    <dbReference type="NCBI Taxonomy" id="3047"/>
    <lineage>
        <taxon>Eukaryota</taxon>
        <taxon>Viridiplantae</taxon>
        <taxon>Chlorophyta</taxon>
        <taxon>core chlorophytes</taxon>
        <taxon>Chlorophyceae</taxon>
        <taxon>CS clade</taxon>
        <taxon>Chlamydomonadales</taxon>
        <taxon>Dunaliellaceae</taxon>
        <taxon>Dunaliella</taxon>
    </lineage>
</organism>
<name>A0A7S3R7Z4_DUNTE</name>